<evidence type="ECO:0000313" key="2">
    <source>
        <dbReference type="Proteomes" id="UP000298663"/>
    </source>
</evidence>
<sequence>MGFSSCASLPVLGAEFLSEFVDPLVAGLPWGRVVDGRHSSMQVCHLSALALAIFHAKGHSRLVAIRTMSSAKRRLEILPPLMFRPRSFQLSSLKVSFIAALKSFGLMVSPCRTPRWISICTWTLSTWIFDVAWK</sequence>
<protein>
    <submittedName>
        <fullName evidence="1">Uncharacterized protein</fullName>
    </submittedName>
</protein>
<evidence type="ECO:0000313" key="1">
    <source>
        <dbReference type="EMBL" id="TKR62492.1"/>
    </source>
</evidence>
<comment type="caution">
    <text evidence="1">The sequence shown here is derived from an EMBL/GenBank/DDBJ whole genome shotgun (WGS) entry which is preliminary data.</text>
</comment>
<gene>
    <name evidence="1" type="ORF">L596_026444</name>
</gene>
<accession>A0A4U5M1I2</accession>
<dbReference type="AlphaFoldDB" id="A0A4U5M1I2"/>
<dbReference type="EMBL" id="AZBU02000010">
    <property type="protein sequence ID" value="TKR62492.1"/>
    <property type="molecule type" value="Genomic_DNA"/>
</dbReference>
<keyword evidence="2" id="KW-1185">Reference proteome</keyword>
<reference evidence="1 2" key="2">
    <citation type="journal article" date="2019" name="G3 (Bethesda)">
        <title>Hybrid Assembly of the Genome of the Entomopathogenic Nematode Steinernema carpocapsae Identifies the X-Chromosome.</title>
        <authorList>
            <person name="Serra L."/>
            <person name="Macchietto M."/>
            <person name="Macias-Munoz A."/>
            <person name="McGill C.J."/>
            <person name="Rodriguez I.M."/>
            <person name="Rodriguez B."/>
            <person name="Murad R."/>
            <person name="Mortazavi A."/>
        </authorList>
    </citation>
    <scope>NUCLEOTIDE SEQUENCE [LARGE SCALE GENOMIC DNA]</scope>
    <source>
        <strain evidence="1 2">ALL</strain>
    </source>
</reference>
<organism evidence="1 2">
    <name type="scientific">Steinernema carpocapsae</name>
    <name type="common">Entomopathogenic nematode</name>
    <dbReference type="NCBI Taxonomy" id="34508"/>
    <lineage>
        <taxon>Eukaryota</taxon>
        <taxon>Metazoa</taxon>
        <taxon>Ecdysozoa</taxon>
        <taxon>Nematoda</taxon>
        <taxon>Chromadorea</taxon>
        <taxon>Rhabditida</taxon>
        <taxon>Tylenchina</taxon>
        <taxon>Panagrolaimomorpha</taxon>
        <taxon>Strongyloidoidea</taxon>
        <taxon>Steinernematidae</taxon>
        <taxon>Steinernema</taxon>
    </lineage>
</organism>
<proteinExistence type="predicted"/>
<reference evidence="1 2" key="1">
    <citation type="journal article" date="2015" name="Genome Biol.">
        <title>Comparative genomics of Steinernema reveals deeply conserved gene regulatory networks.</title>
        <authorList>
            <person name="Dillman A.R."/>
            <person name="Macchietto M."/>
            <person name="Porter C.F."/>
            <person name="Rogers A."/>
            <person name="Williams B."/>
            <person name="Antoshechkin I."/>
            <person name="Lee M.M."/>
            <person name="Goodwin Z."/>
            <person name="Lu X."/>
            <person name="Lewis E.E."/>
            <person name="Goodrich-Blair H."/>
            <person name="Stock S.P."/>
            <person name="Adams B.J."/>
            <person name="Sternberg P.W."/>
            <person name="Mortazavi A."/>
        </authorList>
    </citation>
    <scope>NUCLEOTIDE SEQUENCE [LARGE SCALE GENOMIC DNA]</scope>
    <source>
        <strain evidence="1 2">ALL</strain>
    </source>
</reference>
<name>A0A4U5M1I2_STECR</name>
<dbReference type="Proteomes" id="UP000298663">
    <property type="component" value="Unassembled WGS sequence"/>
</dbReference>